<organism evidence="2 3">
    <name type="scientific">[Clostridium] fimetarium</name>
    <dbReference type="NCBI Taxonomy" id="99656"/>
    <lineage>
        <taxon>Bacteria</taxon>
        <taxon>Bacillati</taxon>
        <taxon>Bacillota</taxon>
        <taxon>Clostridia</taxon>
        <taxon>Lachnospirales</taxon>
        <taxon>Lachnospiraceae</taxon>
    </lineage>
</organism>
<evidence type="ECO:0000256" key="1">
    <source>
        <dbReference type="SAM" id="Phobius"/>
    </source>
</evidence>
<accession>A0A1I0RQY0</accession>
<keyword evidence="1" id="KW-1133">Transmembrane helix</keyword>
<dbReference type="STRING" id="99656.SAMN05421659_12146"/>
<dbReference type="RefSeq" id="WP_092457452.1">
    <property type="nucleotide sequence ID" value="NZ_FOJI01000021.1"/>
</dbReference>
<sequence length="88" mass="10153">MMYGRGYTGSGFSENARCFGYGFMNNGWGMLVAIAVLLIISLLIYIFVHNRNKKVSQSSVFEVLKMKYVQGEISEEEYLKRKEVINRK</sequence>
<dbReference type="EMBL" id="FOJI01000021">
    <property type="protein sequence ID" value="SEW43722.1"/>
    <property type="molecule type" value="Genomic_DNA"/>
</dbReference>
<name>A0A1I0RQY0_9FIRM</name>
<dbReference type="Proteomes" id="UP000199701">
    <property type="component" value="Unassembled WGS sequence"/>
</dbReference>
<keyword evidence="1" id="KW-0472">Membrane</keyword>
<feature type="transmembrane region" description="Helical" evidence="1">
    <location>
        <begin position="28"/>
        <end position="48"/>
    </location>
</feature>
<reference evidence="2 3" key="1">
    <citation type="submission" date="2016-10" db="EMBL/GenBank/DDBJ databases">
        <authorList>
            <person name="de Groot N.N."/>
        </authorList>
    </citation>
    <scope>NUCLEOTIDE SEQUENCE [LARGE SCALE GENOMIC DNA]</scope>
    <source>
        <strain evidence="2 3">DSM 9179</strain>
    </source>
</reference>
<dbReference type="OrthoDB" id="5461404at2"/>
<evidence type="ECO:0000313" key="2">
    <source>
        <dbReference type="EMBL" id="SEW43722.1"/>
    </source>
</evidence>
<gene>
    <name evidence="2" type="ORF">SAMN05421659_12146</name>
</gene>
<dbReference type="AlphaFoldDB" id="A0A1I0RQY0"/>
<keyword evidence="1" id="KW-0812">Transmembrane</keyword>
<proteinExistence type="predicted"/>
<keyword evidence="3" id="KW-1185">Reference proteome</keyword>
<evidence type="ECO:0000313" key="3">
    <source>
        <dbReference type="Proteomes" id="UP000199701"/>
    </source>
</evidence>
<protein>
    <submittedName>
        <fullName evidence="2">Putative membrane protein</fullName>
    </submittedName>
</protein>